<dbReference type="PANTHER" id="PTHR34677">
    <property type="match status" value="1"/>
</dbReference>
<proteinExistence type="predicted"/>
<evidence type="ECO:0000259" key="2">
    <source>
        <dbReference type="Pfam" id="PF19078"/>
    </source>
</evidence>
<feature type="compositionally biased region" description="Polar residues" evidence="1">
    <location>
        <begin position="540"/>
        <end position="555"/>
    </location>
</feature>
<dbReference type="InterPro" id="IPR044048">
    <property type="entry name" value="Big_12"/>
</dbReference>
<evidence type="ECO:0000313" key="3">
    <source>
        <dbReference type="EMBL" id="MDK2598734.1"/>
    </source>
</evidence>
<dbReference type="NCBIfam" id="NF033510">
    <property type="entry name" value="Ca_tandemer"/>
    <property type="match status" value="2"/>
</dbReference>
<dbReference type="InterPro" id="IPR013783">
    <property type="entry name" value="Ig-like_fold"/>
</dbReference>
<dbReference type="Gene3D" id="2.60.40.10">
    <property type="entry name" value="Immunoglobulins"/>
    <property type="match status" value="2"/>
</dbReference>
<gene>
    <name evidence="3" type="ORF">QNM18_27150</name>
</gene>
<evidence type="ECO:0000256" key="1">
    <source>
        <dbReference type="SAM" id="MobiDB-lite"/>
    </source>
</evidence>
<feature type="non-terminal residue" evidence="3">
    <location>
        <position position="555"/>
    </location>
</feature>
<evidence type="ECO:0000313" key="4">
    <source>
        <dbReference type="Proteomes" id="UP001231915"/>
    </source>
</evidence>
<feature type="domain" description="Bacterial Ig-like" evidence="2">
    <location>
        <begin position="329"/>
        <end position="425"/>
    </location>
</feature>
<dbReference type="EMBL" id="JASJUT010000027">
    <property type="protein sequence ID" value="MDK2598734.1"/>
    <property type="molecule type" value="Genomic_DNA"/>
</dbReference>
<feature type="non-terminal residue" evidence="3">
    <location>
        <position position="1"/>
    </location>
</feature>
<reference evidence="3 4" key="1">
    <citation type="submission" date="2023-05" db="EMBL/GenBank/DDBJ databases">
        <title>Pseudoalteromonas ardens sp. nov., Pseudoalteromonas obscura sp. nov., and Pseudoalteromonas umbrosa sp. nov., isolated from the coral Montipora capitata.</title>
        <authorList>
            <person name="Thomas E.M."/>
            <person name="Smith E.M."/>
            <person name="Papke E."/>
            <person name="Shlafstein M.D."/>
            <person name="Oline D.K."/>
            <person name="Videau P."/>
            <person name="Saw J.H."/>
            <person name="Strangman W.K."/>
            <person name="Ushijima B."/>
        </authorList>
    </citation>
    <scope>NUCLEOTIDE SEQUENCE [LARGE SCALE GENOMIC DNA]</scope>
    <source>
        <strain evidence="3 4">P94</strain>
    </source>
</reference>
<dbReference type="Proteomes" id="UP001231915">
    <property type="component" value="Unassembled WGS sequence"/>
</dbReference>
<comment type="caution">
    <text evidence="3">The sequence shown here is derived from an EMBL/GenBank/DDBJ whole genome shotgun (WGS) entry which is preliminary data.</text>
</comment>
<sequence>NDGTLTLSVTVTDSASNAATAVTDTASLDKTKPTVTTFSASDSNLKAGETATISIVLSEASTTFSESDISVSGGTLSNFSATSSTQYSVLFTPTADSQSNATLDIAADTFTDAAGNNNTAATQLPITVDTKAPSGHGVAFDDSLYSNTEKTAASFTFSSAEVGATYSYTISSSNGGTAVTGNGTVTSASQQLSNLDLSALNDGTLTLSVTLTDTAGNAATAVTASSTLDTTAPNGHGVTLNDTSYNSTETGSASFSFSSAEVGATYSYTLNSSNGGTAVTGNGNITSASQTVNIADISGLNDGTLTLSVTVTDSASNAATAVTDTASLDKTKPTVTTFSASDSNLKAGETATISIVLSEASTTFSESDISVSGGTLSNFSATSSTQYSVLFTPTADSQSNATLDIAADTFTDTAGNNNTAATQLPITVDTKAPSGHGVAFDDSLYSNTEKTAASFTFSSAEVGATYSYTISSSNGGTAVTGNGTVTSASQQLSNLDLSALNDGTLTLSVTLTDTAGNAATAVTASSTLDTTAPNGHGVTLNDTSYNSTETGSASF</sequence>
<feature type="domain" description="Bacterial Ig-like" evidence="2">
    <location>
        <begin position="29"/>
        <end position="125"/>
    </location>
</feature>
<accession>A0ABT7EUK4</accession>
<feature type="region of interest" description="Disordered" evidence="1">
    <location>
        <begin position="531"/>
        <end position="555"/>
    </location>
</feature>
<protein>
    <submittedName>
        <fullName evidence="3">Ig-like domain-containing protein</fullName>
    </submittedName>
</protein>
<organism evidence="3 4">
    <name type="scientific">Pseudoalteromonas obscura</name>
    <dbReference type="NCBI Taxonomy" id="3048491"/>
    <lineage>
        <taxon>Bacteria</taxon>
        <taxon>Pseudomonadati</taxon>
        <taxon>Pseudomonadota</taxon>
        <taxon>Gammaproteobacteria</taxon>
        <taxon>Alteromonadales</taxon>
        <taxon>Pseudoalteromonadaceae</taxon>
        <taxon>Pseudoalteromonas</taxon>
    </lineage>
</organism>
<keyword evidence="4" id="KW-1185">Reference proteome</keyword>
<dbReference type="RefSeq" id="WP_284138949.1">
    <property type="nucleotide sequence ID" value="NZ_JASJUT010000027.1"/>
</dbReference>
<dbReference type="PANTHER" id="PTHR34677:SF3">
    <property type="entry name" value="BACTERIAL IG-LIKE DOMAIN-CONTAINING PROTEIN"/>
    <property type="match status" value="1"/>
</dbReference>
<name>A0ABT7EUK4_9GAMM</name>
<dbReference type="Pfam" id="PF19078">
    <property type="entry name" value="Big_12"/>
    <property type="match status" value="2"/>
</dbReference>